<dbReference type="PROSITE" id="PS51463">
    <property type="entry name" value="P_GLUCOSE_ISOMERASE_3"/>
    <property type="match status" value="1"/>
</dbReference>
<dbReference type="EC" id="5.3.1.9" evidence="4"/>
<keyword evidence="6" id="KW-1185">Reference proteome</keyword>
<keyword evidence="3 4" id="KW-0413">Isomerase</keyword>
<organism evidence="5 6">
    <name type="scientific">Nesterenkonia xinjiangensis</name>
    <dbReference type="NCBI Taxonomy" id="225327"/>
    <lineage>
        <taxon>Bacteria</taxon>
        <taxon>Bacillati</taxon>
        <taxon>Actinomycetota</taxon>
        <taxon>Actinomycetes</taxon>
        <taxon>Micrococcales</taxon>
        <taxon>Micrococcaceae</taxon>
        <taxon>Nesterenkonia</taxon>
    </lineage>
</organism>
<comment type="catalytic activity">
    <reaction evidence="4">
        <text>alpha-D-glucose 6-phosphate = beta-D-fructose 6-phosphate</text>
        <dbReference type="Rhea" id="RHEA:11816"/>
        <dbReference type="ChEBI" id="CHEBI:57634"/>
        <dbReference type="ChEBI" id="CHEBI:58225"/>
        <dbReference type="EC" id="5.3.1.9"/>
    </reaction>
</comment>
<evidence type="ECO:0000313" key="5">
    <source>
        <dbReference type="EMBL" id="NYJ79388.1"/>
    </source>
</evidence>
<comment type="pathway">
    <text evidence="4">Carbohydrate degradation; glycolysis; D-glyceraldehyde 3-phosphate and glycerone phosphate from D-glucose: step 2/4.</text>
</comment>
<dbReference type="SUPFAM" id="SSF53697">
    <property type="entry name" value="SIS domain"/>
    <property type="match status" value="1"/>
</dbReference>
<dbReference type="InterPro" id="IPR046348">
    <property type="entry name" value="SIS_dom_sf"/>
</dbReference>
<protein>
    <recommendedName>
        <fullName evidence="4">Glucose-6-phosphate isomerase</fullName>
        <ecNumber evidence="4">5.3.1.9</ecNumber>
    </recommendedName>
</protein>
<dbReference type="RefSeq" id="WP_179542615.1">
    <property type="nucleotide sequence ID" value="NZ_BAAALL010000001.1"/>
</dbReference>
<dbReference type="PRINTS" id="PR00662">
    <property type="entry name" value="G6PISOMERASE"/>
</dbReference>
<evidence type="ECO:0000256" key="4">
    <source>
        <dbReference type="RuleBase" id="RU000612"/>
    </source>
</evidence>
<dbReference type="EMBL" id="JACCFY010000001">
    <property type="protein sequence ID" value="NYJ79388.1"/>
    <property type="molecule type" value="Genomic_DNA"/>
</dbReference>
<dbReference type="GO" id="GO:0048029">
    <property type="term" value="F:monosaccharide binding"/>
    <property type="evidence" value="ECO:0007669"/>
    <property type="project" value="TreeGrafter"/>
</dbReference>
<evidence type="ECO:0000256" key="1">
    <source>
        <dbReference type="ARBA" id="ARBA00022432"/>
    </source>
</evidence>
<dbReference type="InterPro" id="IPR001672">
    <property type="entry name" value="G6P_Isomerase"/>
</dbReference>
<dbReference type="GO" id="GO:0004347">
    <property type="term" value="F:glucose-6-phosphate isomerase activity"/>
    <property type="evidence" value="ECO:0007669"/>
    <property type="project" value="UniProtKB-EC"/>
</dbReference>
<dbReference type="UniPathway" id="UPA00109">
    <property type="reaction ID" value="UER00181"/>
</dbReference>
<sequence>MSSLSLTLRGAARDAVDVQVPGLIDHEFASRLAAQDHTLWGAAAEDEASKRLGWVSLFDDSRALLPRIAELREALIAEGVDRVVLAGMGGSSLAPEVICATDGVSLTVLDSTDPQHVAAVVGEDIGRTVLVVSSKSGSTVETDSQRRIVSAAFAAAGIDAASRTVIVTDPGSPLAQSAASEGVRAIFEADPTVGGRYSALTAFGLVPSGLAGADVESLLDDAEEAFTVLTGDDDANPGLQLASAIGGTQPLRNKLVITDAGSPLVGLGAWIEQLIAESTGKEGTGVLPVIVSDGEPELTSELDDVLVVQIIDPDVEEGSSVDGDAADTVVTPHVVRTGGSLGAQFVLWEVATAVAGALLGINPFDQPDVESAKTAARGLLDTPAPEAGEAVVDGSVEIRGDGGAATGEDLVSALRALLGQVPSDGYLAVMAYLDRTTETRLEEVRPQLAALTGRPVTFGWGPRFLHSTGQFHKGGPHVGAFLQITTDADTDVEVPERPFTLQKLIGAQAAGDAQVLAGHGMPVLQVHLKDRAAGLTQVLDAVDALS</sequence>
<reference evidence="5 6" key="1">
    <citation type="submission" date="2020-07" db="EMBL/GenBank/DDBJ databases">
        <title>Sequencing the genomes of 1000 actinobacteria strains.</title>
        <authorList>
            <person name="Klenk H.-P."/>
        </authorList>
    </citation>
    <scope>NUCLEOTIDE SEQUENCE [LARGE SCALE GENOMIC DNA]</scope>
    <source>
        <strain evidence="5 6">DSM 15475</strain>
    </source>
</reference>
<accession>A0A7Z0GP96</accession>
<name>A0A7Z0GP96_9MICC</name>
<dbReference type="GO" id="GO:0005829">
    <property type="term" value="C:cytosol"/>
    <property type="evidence" value="ECO:0007669"/>
    <property type="project" value="TreeGrafter"/>
</dbReference>
<keyword evidence="2 4" id="KW-0324">Glycolysis</keyword>
<dbReference type="Proteomes" id="UP000535437">
    <property type="component" value="Unassembled WGS sequence"/>
</dbReference>
<dbReference type="GO" id="GO:0006094">
    <property type="term" value="P:gluconeogenesis"/>
    <property type="evidence" value="ECO:0007669"/>
    <property type="project" value="UniProtKB-KW"/>
</dbReference>
<dbReference type="AlphaFoldDB" id="A0A7Z0GP96"/>
<comment type="caution">
    <text evidence="5">The sequence shown here is derived from an EMBL/GenBank/DDBJ whole genome shotgun (WGS) entry which is preliminary data.</text>
</comment>
<dbReference type="GO" id="GO:0006096">
    <property type="term" value="P:glycolytic process"/>
    <property type="evidence" value="ECO:0007669"/>
    <property type="project" value="UniProtKB-UniPathway"/>
</dbReference>
<dbReference type="PANTHER" id="PTHR11469:SF1">
    <property type="entry name" value="GLUCOSE-6-PHOSPHATE ISOMERASE"/>
    <property type="match status" value="1"/>
</dbReference>
<proteinExistence type="inferred from homology"/>
<evidence type="ECO:0000313" key="6">
    <source>
        <dbReference type="Proteomes" id="UP000535437"/>
    </source>
</evidence>
<evidence type="ECO:0000256" key="3">
    <source>
        <dbReference type="ARBA" id="ARBA00023235"/>
    </source>
</evidence>
<dbReference type="Gene3D" id="3.40.50.10490">
    <property type="entry name" value="Glucose-6-phosphate isomerase like protein, domain 1"/>
    <property type="match status" value="3"/>
</dbReference>
<dbReference type="PANTHER" id="PTHR11469">
    <property type="entry name" value="GLUCOSE-6-PHOSPHATE ISOMERASE"/>
    <property type="match status" value="1"/>
</dbReference>
<dbReference type="Pfam" id="PF00342">
    <property type="entry name" value="PGI"/>
    <property type="match status" value="1"/>
</dbReference>
<evidence type="ECO:0000256" key="2">
    <source>
        <dbReference type="ARBA" id="ARBA00023152"/>
    </source>
</evidence>
<comment type="similarity">
    <text evidence="4">Belongs to the GPI family.</text>
</comment>
<dbReference type="GO" id="GO:0097367">
    <property type="term" value="F:carbohydrate derivative binding"/>
    <property type="evidence" value="ECO:0007669"/>
    <property type="project" value="InterPro"/>
</dbReference>
<dbReference type="GO" id="GO:0051156">
    <property type="term" value="P:glucose 6-phosphate metabolic process"/>
    <property type="evidence" value="ECO:0007669"/>
    <property type="project" value="TreeGrafter"/>
</dbReference>
<keyword evidence="1 4" id="KW-0312">Gluconeogenesis</keyword>
<gene>
    <name evidence="5" type="ORF">HNR09_002799</name>
</gene>